<sequence length="225" mass="26582">MENDMSRYYSANSVLFSLIILSSIGITLFLNKGYIIVNENISQNNYINYLAEKMWLIEFQKINKEQECSIQKKPTISLNKKHLTFSFHCQFHSIFIQPKPTKEKYILVENINDWLDINAYQHVIYPIASLDDLPESSEENPKIVRITQNIDGRLMQPFYGIVITDYLFNFTDQRIYGTIYSSNNANDPNRRNLSYKRNVIQNIERDYSNWRYLPNSANTLNHENN</sequence>
<dbReference type="KEGG" id="btre:F542_19680"/>
<name>A0A4V7ICG4_BIBTR</name>
<evidence type="ECO:0000313" key="3">
    <source>
        <dbReference type="Proteomes" id="UP000019091"/>
    </source>
</evidence>
<dbReference type="Proteomes" id="UP000019091">
    <property type="component" value="Chromosome"/>
</dbReference>
<proteinExistence type="predicted"/>
<keyword evidence="1" id="KW-0472">Membrane</keyword>
<gene>
    <name evidence="2" type="ORF">F542_19680</name>
</gene>
<keyword evidence="1" id="KW-0812">Transmembrane</keyword>
<evidence type="ECO:0008006" key="4">
    <source>
        <dbReference type="Google" id="ProtNLM"/>
    </source>
</evidence>
<evidence type="ECO:0000256" key="1">
    <source>
        <dbReference type="SAM" id="Phobius"/>
    </source>
</evidence>
<keyword evidence="1" id="KW-1133">Transmembrane helix</keyword>
<organism evidence="2 3">
    <name type="scientific">Bibersteinia trehalosi USDA-ARS-USMARC-188</name>
    <dbReference type="NCBI Taxonomy" id="1263829"/>
    <lineage>
        <taxon>Bacteria</taxon>
        <taxon>Pseudomonadati</taxon>
        <taxon>Pseudomonadota</taxon>
        <taxon>Gammaproteobacteria</taxon>
        <taxon>Pasteurellales</taxon>
        <taxon>Pasteurellaceae</taxon>
        <taxon>Bibersteinia</taxon>
    </lineage>
</organism>
<reference evidence="2 3" key="1">
    <citation type="journal article" date="2014" name="Genome Announc.">
        <title>Complete Closed Genome Sequences of Three Bibersteinia trehalosi Nasopharyngeal Isolates from Cattle with Shipping Fever.</title>
        <authorList>
            <person name="Harhay G.P."/>
            <person name="McVey D.S."/>
            <person name="Koren S."/>
            <person name="Phillippy A.M."/>
            <person name="Bono J."/>
            <person name="Harhay D.M."/>
            <person name="Clawson M.L."/>
            <person name="Heaton M.P."/>
            <person name="Chitko-McKown C.G."/>
            <person name="Korlach J."/>
            <person name="Smith T.P."/>
        </authorList>
    </citation>
    <scope>NUCLEOTIDE SEQUENCE [LARGE SCALE GENOMIC DNA]</scope>
    <source>
        <strain evidence="2 3">USDA-ARS-USMARC-188</strain>
    </source>
</reference>
<dbReference type="AlphaFoldDB" id="A0A4V7ICG4"/>
<evidence type="ECO:0000313" key="2">
    <source>
        <dbReference type="EMBL" id="AHG82677.1"/>
    </source>
</evidence>
<accession>A0A4V7ICG4</accession>
<feature type="transmembrane region" description="Helical" evidence="1">
    <location>
        <begin position="12"/>
        <end position="30"/>
    </location>
</feature>
<protein>
    <recommendedName>
        <fullName evidence="4">DUF2572 family protein</fullName>
    </recommendedName>
</protein>
<dbReference type="EMBL" id="CP006954">
    <property type="protein sequence ID" value="AHG82677.1"/>
    <property type="molecule type" value="Genomic_DNA"/>
</dbReference>